<sequence length="57" mass="6670">MMDDRERRLQEALRAAVKAKNPWMAASIRAALRGEEYDPFEGLSIHPEIDDLWKKEN</sequence>
<name>A0AAE8XGT2_9CAUD</name>
<accession>A0AAE8XGT2</accession>
<keyword evidence="2" id="KW-1185">Reference proteome</keyword>
<reference evidence="1" key="1">
    <citation type="submission" date="2021-08" db="EMBL/GenBank/DDBJ databases">
        <authorList>
            <person name="Shitrit D."/>
            <person name="Kirzner S."/>
            <person name="Dekel-Bird N.P."/>
            <person name="Avrani S."/>
            <person name="Sabehi G."/>
            <person name="Perkarsky I."/>
            <person name="Peleg M."/>
            <person name="Tahan R."/>
            <person name="Kondratyeva K."/>
            <person name="Lindell D."/>
        </authorList>
    </citation>
    <scope>NUCLEOTIDE SEQUENCE</scope>
</reference>
<protein>
    <submittedName>
        <fullName evidence="1">Uncharacterized protein</fullName>
    </submittedName>
</protein>
<proteinExistence type="predicted"/>
<dbReference type="EMBL" id="MZ803112">
    <property type="protein sequence ID" value="UAW01044.1"/>
    <property type="molecule type" value="Genomic_DNA"/>
</dbReference>
<gene>
    <name evidence="1" type="ORF">STIP28_2</name>
</gene>
<organism evidence="1 2">
    <name type="scientific">Synechococcus T7-like virus S-TIP28</name>
    <dbReference type="NCBI Taxonomy" id="1332140"/>
    <lineage>
        <taxon>Viruses</taxon>
        <taxon>Duplodnaviria</taxon>
        <taxon>Heunggongvirae</taxon>
        <taxon>Uroviricota</taxon>
        <taxon>Caudoviricetes</taxon>
        <taxon>Autographivirales</taxon>
        <taxon>Autographivirales incertae sedis</taxon>
        <taxon>Tiranvirus</taxon>
        <taxon>Tiranvirus STIP28</taxon>
    </lineage>
</organism>
<dbReference type="Proteomes" id="UP000828768">
    <property type="component" value="Segment"/>
</dbReference>
<evidence type="ECO:0000313" key="1">
    <source>
        <dbReference type="EMBL" id="UAW01044.1"/>
    </source>
</evidence>
<evidence type="ECO:0000313" key="2">
    <source>
        <dbReference type="Proteomes" id="UP000828768"/>
    </source>
</evidence>